<organism evidence="2 3">
    <name type="scientific">Caenorhabditis angaria</name>
    <dbReference type="NCBI Taxonomy" id="860376"/>
    <lineage>
        <taxon>Eukaryota</taxon>
        <taxon>Metazoa</taxon>
        <taxon>Ecdysozoa</taxon>
        <taxon>Nematoda</taxon>
        <taxon>Chromadorea</taxon>
        <taxon>Rhabditida</taxon>
        <taxon>Rhabditina</taxon>
        <taxon>Rhabditomorpha</taxon>
        <taxon>Rhabditoidea</taxon>
        <taxon>Rhabditidae</taxon>
        <taxon>Peloderinae</taxon>
        <taxon>Caenorhabditis</taxon>
    </lineage>
</organism>
<dbReference type="SUPFAM" id="SSF81321">
    <property type="entry name" value="Family A G protein-coupled receptor-like"/>
    <property type="match status" value="1"/>
</dbReference>
<dbReference type="AlphaFoldDB" id="A0A9P1IV05"/>
<evidence type="ECO:0008006" key="4">
    <source>
        <dbReference type="Google" id="ProtNLM"/>
    </source>
</evidence>
<keyword evidence="3" id="KW-1185">Reference proteome</keyword>
<dbReference type="EMBL" id="CANHGI010000005">
    <property type="protein sequence ID" value="CAI5450697.1"/>
    <property type="molecule type" value="Genomic_DNA"/>
</dbReference>
<proteinExistence type="predicted"/>
<feature type="transmembrane region" description="Helical" evidence="1">
    <location>
        <begin position="197"/>
        <end position="219"/>
    </location>
</feature>
<dbReference type="InterPro" id="IPR019423">
    <property type="entry name" value="7TM_GPCR_serpentine_rcpt_Srj"/>
</dbReference>
<feature type="transmembrane region" description="Helical" evidence="1">
    <location>
        <begin position="88"/>
        <end position="113"/>
    </location>
</feature>
<name>A0A9P1IV05_9PELO</name>
<protein>
    <recommendedName>
        <fullName evidence="4">G-protein coupled receptors family 1 profile domain-containing protein</fullName>
    </recommendedName>
</protein>
<keyword evidence="1" id="KW-0472">Membrane</keyword>
<feature type="transmembrane region" description="Helical" evidence="1">
    <location>
        <begin position="280"/>
        <end position="300"/>
    </location>
</feature>
<evidence type="ECO:0000256" key="1">
    <source>
        <dbReference type="SAM" id="Phobius"/>
    </source>
</evidence>
<keyword evidence="1" id="KW-1133">Transmembrane helix</keyword>
<evidence type="ECO:0000313" key="2">
    <source>
        <dbReference type="EMBL" id="CAI5450697.1"/>
    </source>
</evidence>
<feature type="transmembrane region" description="Helical" evidence="1">
    <location>
        <begin position="43"/>
        <end position="62"/>
    </location>
</feature>
<feature type="transmembrane region" description="Helical" evidence="1">
    <location>
        <begin position="6"/>
        <end position="31"/>
    </location>
</feature>
<feature type="transmembrane region" description="Helical" evidence="1">
    <location>
        <begin position="240"/>
        <end position="268"/>
    </location>
</feature>
<sequence length="331" mass="38033">MIYIGLAHFYIPKILCIFSILINTFFITLAYRKSSLSIGKYKYLLITFSLVNLFTTILETIAQLSTESFQFSCIVFVSDSLIYKYRDLVQFLLALRCSMVAYTYGVISVHFLYRYFAICQTHLTISFFKPQNILVIVCSVVLYGSTPVFIIAIWMWPDQETRLKLNHNFLEKYIETTENIPFLIADYQQTELTKNGLIGMGLATIVSISSIVFDGVLATKIHFAIKTWNMSDNLKKLHRTMLITLIAQTSIPSILTFFPCAISWFYPFFNLDLSYVSNSILMPMISAYPVIDPIVITFALTDYREAVFKIFGRKTKRISDNLATVLETTQL</sequence>
<dbReference type="PANTHER" id="PTHR45907">
    <property type="entry name" value="SERPENTINE RECEPTOR, CLASS J"/>
    <property type="match status" value="1"/>
</dbReference>
<comment type="caution">
    <text evidence="2">The sequence shown here is derived from an EMBL/GenBank/DDBJ whole genome shotgun (WGS) entry which is preliminary data.</text>
</comment>
<feature type="transmembrane region" description="Helical" evidence="1">
    <location>
        <begin position="133"/>
        <end position="156"/>
    </location>
</feature>
<dbReference type="Gene3D" id="1.20.1070.10">
    <property type="entry name" value="Rhodopsin 7-helix transmembrane proteins"/>
    <property type="match status" value="1"/>
</dbReference>
<dbReference type="Pfam" id="PF10319">
    <property type="entry name" value="7TM_GPCR_Srj"/>
    <property type="match status" value="1"/>
</dbReference>
<gene>
    <name evidence="2" type="ORF">CAMP_LOCUS13334</name>
</gene>
<dbReference type="PANTHER" id="PTHR45907:SF16">
    <property type="entry name" value="SERPENTINE RECEPTOR, CLASS J"/>
    <property type="match status" value="1"/>
</dbReference>
<dbReference type="Proteomes" id="UP001152747">
    <property type="component" value="Unassembled WGS sequence"/>
</dbReference>
<reference evidence="2" key="1">
    <citation type="submission" date="2022-11" db="EMBL/GenBank/DDBJ databases">
        <authorList>
            <person name="Kikuchi T."/>
        </authorList>
    </citation>
    <scope>NUCLEOTIDE SEQUENCE</scope>
    <source>
        <strain evidence="2">PS1010</strain>
    </source>
</reference>
<keyword evidence="1" id="KW-0812">Transmembrane</keyword>
<evidence type="ECO:0000313" key="3">
    <source>
        <dbReference type="Proteomes" id="UP001152747"/>
    </source>
</evidence>
<accession>A0A9P1IV05</accession>
<dbReference type="OrthoDB" id="5783895at2759"/>